<feature type="transmembrane region" description="Helical" evidence="5">
    <location>
        <begin position="370"/>
        <end position="389"/>
    </location>
</feature>
<feature type="transmembrane region" description="Helical" evidence="5">
    <location>
        <begin position="174"/>
        <end position="191"/>
    </location>
</feature>
<reference evidence="7 8" key="1">
    <citation type="journal article" date="2016" name="Nat. Commun.">
        <title>Thousands of microbial genomes shed light on interconnected biogeochemical processes in an aquifer system.</title>
        <authorList>
            <person name="Anantharaman K."/>
            <person name="Brown C.T."/>
            <person name="Hug L.A."/>
            <person name="Sharon I."/>
            <person name="Castelle C.J."/>
            <person name="Probst A.J."/>
            <person name="Thomas B.C."/>
            <person name="Singh A."/>
            <person name="Wilkins M.J."/>
            <person name="Karaoz U."/>
            <person name="Brodie E.L."/>
            <person name="Williams K.H."/>
            <person name="Hubbard S.S."/>
            <person name="Banfield J.F."/>
        </authorList>
    </citation>
    <scope>NUCLEOTIDE SEQUENCE [LARGE SCALE GENOMIC DNA]</scope>
    <source>
        <strain evidence="8">RBG_16_55_9</strain>
    </source>
</reference>
<feature type="transmembrane region" description="Helical" evidence="5">
    <location>
        <begin position="219"/>
        <end position="236"/>
    </location>
</feature>
<dbReference type="PANTHER" id="PTHR37422">
    <property type="entry name" value="TEICHURONIC ACID BIOSYNTHESIS PROTEIN TUAE"/>
    <property type="match status" value="1"/>
</dbReference>
<evidence type="ECO:0000259" key="6">
    <source>
        <dbReference type="Pfam" id="PF04932"/>
    </source>
</evidence>
<dbReference type="InterPro" id="IPR051533">
    <property type="entry name" value="WaaL-like"/>
</dbReference>
<accession>A0A1F5UQ01</accession>
<evidence type="ECO:0000256" key="3">
    <source>
        <dbReference type="ARBA" id="ARBA00022989"/>
    </source>
</evidence>
<keyword evidence="4 5" id="KW-0472">Membrane</keyword>
<feature type="domain" description="O-antigen ligase-related" evidence="6">
    <location>
        <begin position="203"/>
        <end position="347"/>
    </location>
</feature>
<dbReference type="STRING" id="1817864.A2Z21_05555"/>
<keyword evidence="2 5" id="KW-0812">Transmembrane</keyword>
<feature type="transmembrane region" description="Helical" evidence="5">
    <location>
        <begin position="82"/>
        <end position="98"/>
    </location>
</feature>
<evidence type="ECO:0000256" key="4">
    <source>
        <dbReference type="ARBA" id="ARBA00023136"/>
    </source>
</evidence>
<evidence type="ECO:0000313" key="7">
    <source>
        <dbReference type="EMBL" id="OGF53199.1"/>
    </source>
</evidence>
<dbReference type="InterPro" id="IPR007016">
    <property type="entry name" value="O-antigen_ligase-rel_domated"/>
</dbReference>
<feature type="transmembrane region" description="Helical" evidence="5">
    <location>
        <begin position="133"/>
        <end position="154"/>
    </location>
</feature>
<comment type="subcellular location">
    <subcellularLocation>
        <location evidence="1">Membrane</location>
        <topology evidence="1">Multi-pass membrane protein</topology>
    </subcellularLocation>
</comment>
<feature type="transmembrane region" description="Helical" evidence="5">
    <location>
        <begin position="104"/>
        <end position="121"/>
    </location>
</feature>
<gene>
    <name evidence="7" type="ORF">A2Z21_05555</name>
</gene>
<dbReference type="EMBL" id="MFGX01000111">
    <property type="protein sequence ID" value="OGF53199.1"/>
    <property type="molecule type" value="Genomic_DNA"/>
</dbReference>
<evidence type="ECO:0000313" key="8">
    <source>
        <dbReference type="Proteomes" id="UP000179157"/>
    </source>
</evidence>
<feature type="transmembrane region" description="Helical" evidence="5">
    <location>
        <begin position="395"/>
        <end position="412"/>
    </location>
</feature>
<dbReference type="GO" id="GO:0016020">
    <property type="term" value="C:membrane"/>
    <property type="evidence" value="ECO:0007669"/>
    <property type="project" value="UniProtKB-SubCell"/>
</dbReference>
<feature type="transmembrane region" description="Helical" evidence="5">
    <location>
        <begin position="334"/>
        <end position="358"/>
    </location>
</feature>
<sequence>MAEVRGSSTRTPLRFLENVFVVLALFLFSEALLPVLRSGVTWDPVQGDPALQAIWYGIYGVTLFLIALRGQQFIRAMLRDKLLLILMLIALISVFWSLAPEVTLRRSAALVATTLFAVYFAMRYTLKEQMRLLAWALFIAAALSLFFALALPAYGVMGQVHEGAWRGIFFHKNSLGRMMTLGAILFLFLALGTHRYRWITWGGFALSTVLLLFSASRSALVVLLTLLVLLPFFLRLRRHYTLTLLLLLLGVLVGGAMGTWVLMDSGDVLSEQQWADTLIGRTALWNAVFEKIGQHLWLGYGYHAFWLGWDGESASIWRQFSWEPPHAHNGFLDLWLNLGVLGLVAFALGFLALCLRAVRWVRLTSTAEGLWPLSYLTFLLLFNLPQSIILEPNDIFWVLYVAIALSTFLPRSRGATLIGQHA</sequence>
<comment type="caution">
    <text evidence="7">The sequence shown here is derived from an EMBL/GenBank/DDBJ whole genome shotgun (WGS) entry which is preliminary data.</text>
</comment>
<name>A0A1F5UQ01_FRAXR</name>
<feature type="transmembrane region" description="Helical" evidence="5">
    <location>
        <begin position="15"/>
        <end position="33"/>
    </location>
</feature>
<dbReference type="Pfam" id="PF04932">
    <property type="entry name" value="Wzy_C"/>
    <property type="match status" value="1"/>
</dbReference>
<evidence type="ECO:0000256" key="2">
    <source>
        <dbReference type="ARBA" id="ARBA00022692"/>
    </source>
</evidence>
<protein>
    <recommendedName>
        <fullName evidence="6">O-antigen ligase-related domain-containing protein</fullName>
    </recommendedName>
</protein>
<evidence type="ECO:0000256" key="5">
    <source>
        <dbReference type="SAM" id="Phobius"/>
    </source>
</evidence>
<feature type="transmembrane region" description="Helical" evidence="5">
    <location>
        <begin position="53"/>
        <end position="70"/>
    </location>
</feature>
<dbReference type="PANTHER" id="PTHR37422:SF17">
    <property type="entry name" value="O-ANTIGEN LIGASE"/>
    <property type="match status" value="1"/>
</dbReference>
<proteinExistence type="predicted"/>
<dbReference type="AlphaFoldDB" id="A0A1F5UQ01"/>
<feature type="transmembrane region" description="Helical" evidence="5">
    <location>
        <begin position="243"/>
        <end position="263"/>
    </location>
</feature>
<feature type="transmembrane region" description="Helical" evidence="5">
    <location>
        <begin position="198"/>
        <end position="213"/>
    </location>
</feature>
<dbReference type="Proteomes" id="UP000179157">
    <property type="component" value="Unassembled WGS sequence"/>
</dbReference>
<evidence type="ECO:0000256" key="1">
    <source>
        <dbReference type="ARBA" id="ARBA00004141"/>
    </source>
</evidence>
<keyword evidence="3 5" id="KW-1133">Transmembrane helix</keyword>
<organism evidence="7 8">
    <name type="scientific">Fraserbacteria sp. (strain RBG_16_55_9)</name>
    <dbReference type="NCBI Taxonomy" id="1817864"/>
    <lineage>
        <taxon>Bacteria</taxon>
        <taxon>Candidatus Fraseribacteriota</taxon>
    </lineage>
</organism>